<keyword evidence="6 7" id="KW-0472">Membrane</keyword>
<comment type="similarity">
    <text evidence="2">Belongs to the EamA transporter family.</text>
</comment>
<dbReference type="PANTHER" id="PTHR32322">
    <property type="entry name" value="INNER MEMBRANE TRANSPORTER"/>
    <property type="match status" value="1"/>
</dbReference>
<dbReference type="AlphaFoldDB" id="A0A089PWU9"/>
<evidence type="ECO:0000313" key="9">
    <source>
        <dbReference type="EMBL" id="AIR04518.1"/>
    </source>
</evidence>
<dbReference type="OrthoDB" id="9810818at2"/>
<dbReference type="InterPro" id="IPR000620">
    <property type="entry name" value="EamA_dom"/>
</dbReference>
<dbReference type="InterPro" id="IPR050638">
    <property type="entry name" value="AA-Vitamin_Transporters"/>
</dbReference>
<feature type="transmembrane region" description="Helical" evidence="7">
    <location>
        <begin position="128"/>
        <end position="146"/>
    </location>
</feature>
<dbReference type="InterPro" id="IPR037185">
    <property type="entry name" value="EmrE-like"/>
</dbReference>
<gene>
    <name evidence="9" type="ORF">JT31_07805</name>
</gene>
<evidence type="ECO:0000256" key="4">
    <source>
        <dbReference type="ARBA" id="ARBA00022692"/>
    </source>
</evidence>
<evidence type="ECO:0000256" key="3">
    <source>
        <dbReference type="ARBA" id="ARBA00022475"/>
    </source>
</evidence>
<feature type="transmembrane region" description="Helical" evidence="7">
    <location>
        <begin position="41"/>
        <end position="60"/>
    </location>
</feature>
<dbReference type="EMBL" id="CP009451">
    <property type="protein sequence ID" value="AIR04518.1"/>
    <property type="molecule type" value="Genomic_DNA"/>
</dbReference>
<feature type="transmembrane region" description="Helical" evidence="7">
    <location>
        <begin position="72"/>
        <end position="94"/>
    </location>
</feature>
<sequence length="300" mass="31971">MSVSRKGMLYVLFAAVLWGSSGVCAQYIMEQSHISSASLTMLRLLFSGLILLMLSFMHGDKIFAVFKLREDLISLLIFTLCGALTVQLTFLLTIEQSNAATATVLQFLSPTIIVAWFAFVRKKRSGKLVYAAIGTSLIGTFVLVTHGNPASITISGSALFWGIASAFAAAFYTTYPSKLISRYGTLPIVGWSMLLGGAALLPFYASQPGSFTTSGGTLLAFFYLVIVGTAITFSLYLTGAQMIGGAKASILSCAEPLSSALLSVLLLGISFTLPDWLGSLLIISSVVLISLDSRGKLHSR</sequence>
<evidence type="ECO:0000259" key="8">
    <source>
        <dbReference type="Pfam" id="PF00892"/>
    </source>
</evidence>
<feature type="transmembrane region" description="Helical" evidence="7">
    <location>
        <begin position="217"/>
        <end position="237"/>
    </location>
</feature>
<keyword evidence="4 7" id="KW-0812">Transmembrane</keyword>
<evidence type="ECO:0000256" key="2">
    <source>
        <dbReference type="ARBA" id="ARBA00007362"/>
    </source>
</evidence>
<dbReference type="PANTHER" id="PTHR32322:SF2">
    <property type="entry name" value="EAMA DOMAIN-CONTAINING PROTEIN"/>
    <property type="match status" value="1"/>
</dbReference>
<feature type="transmembrane region" description="Helical" evidence="7">
    <location>
        <begin position="100"/>
        <end position="119"/>
    </location>
</feature>
<keyword evidence="5 7" id="KW-1133">Transmembrane helix</keyword>
<dbReference type="Pfam" id="PF00892">
    <property type="entry name" value="EamA"/>
    <property type="match status" value="2"/>
</dbReference>
<evidence type="ECO:0000256" key="7">
    <source>
        <dbReference type="SAM" id="Phobius"/>
    </source>
</evidence>
<feature type="domain" description="EamA" evidence="8">
    <location>
        <begin position="6"/>
        <end position="144"/>
    </location>
</feature>
<dbReference type="RefSeq" id="WP_038475199.1">
    <property type="nucleotide sequence ID" value="NZ_CP009451.1"/>
</dbReference>
<keyword evidence="3" id="KW-1003">Cell membrane</keyword>
<protein>
    <submittedName>
        <fullName evidence="9">Membrane protein</fullName>
    </submittedName>
</protein>
<dbReference type="GO" id="GO:0005886">
    <property type="term" value="C:plasma membrane"/>
    <property type="evidence" value="ECO:0007669"/>
    <property type="project" value="UniProtKB-SubCell"/>
</dbReference>
<evidence type="ECO:0000256" key="1">
    <source>
        <dbReference type="ARBA" id="ARBA00004651"/>
    </source>
</evidence>
<feature type="transmembrane region" description="Helical" evidence="7">
    <location>
        <begin position="184"/>
        <end position="205"/>
    </location>
</feature>
<feature type="transmembrane region" description="Helical" evidence="7">
    <location>
        <begin position="249"/>
        <end position="270"/>
    </location>
</feature>
<evidence type="ECO:0000313" key="10">
    <source>
        <dbReference type="Proteomes" id="UP000029481"/>
    </source>
</evidence>
<accession>A0A089PWU9</accession>
<dbReference type="Proteomes" id="UP000029481">
    <property type="component" value="Chromosome"/>
</dbReference>
<proteinExistence type="inferred from homology"/>
<feature type="domain" description="EamA" evidence="8">
    <location>
        <begin position="157"/>
        <end position="290"/>
    </location>
</feature>
<organism evidence="9 10">
    <name type="scientific">Cedecea neteri</name>
    <dbReference type="NCBI Taxonomy" id="158822"/>
    <lineage>
        <taxon>Bacteria</taxon>
        <taxon>Pseudomonadati</taxon>
        <taxon>Pseudomonadota</taxon>
        <taxon>Gammaproteobacteria</taxon>
        <taxon>Enterobacterales</taxon>
        <taxon>Enterobacteriaceae</taxon>
        <taxon>Cedecea</taxon>
    </lineage>
</organism>
<feature type="transmembrane region" description="Helical" evidence="7">
    <location>
        <begin position="152"/>
        <end position="172"/>
    </location>
</feature>
<name>A0A089PWU9_9ENTR</name>
<keyword evidence="10" id="KW-1185">Reference proteome</keyword>
<comment type="subcellular location">
    <subcellularLocation>
        <location evidence="1">Cell membrane</location>
        <topology evidence="1">Multi-pass membrane protein</topology>
    </subcellularLocation>
</comment>
<evidence type="ECO:0000256" key="5">
    <source>
        <dbReference type="ARBA" id="ARBA00022989"/>
    </source>
</evidence>
<evidence type="ECO:0000256" key="6">
    <source>
        <dbReference type="ARBA" id="ARBA00023136"/>
    </source>
</evidence>
<dbReference type="KEGG" id="cnt:JT31_07805"/>
<reference evidence="9 10" key="1">
    <citation type="submission" date="2014-09" db="EMBL/GenBank/DDBJ databases">
        <title>Cedecea neteri SSMD04 Genome Sequencing.</title>
        <authorList>
            <person name="Tan J.-Y."/>
        </authorList>
    </citation>
    <scope>NUCLEOTIDE SEQUENCE [LARGE SCALE GENOMIC DNA]</scope>
    <source>
        <strain evidence="9 10">SSMD04</strain>
    </source>
</reference>
<dbReference type="SUPFAM" id="SSF103481">
    <property type="entry name" value="Multidrug resistance efflux transporter EmrE"/>
    <property type="match status" value="2"/>
</dbReference>